<comment type="caution">
    <text evidence="2">The sequence shown here is derived from an EMBL/GenBank/DDBJ whole genome shotgun (WGS) entry which is preliminary data.</text>
</comment>
<feature type="compositionally biased region" description="Basic and acidic residues" evidence="1">
    <location>
        <begin position="31"/>
        <end position="44"/>
    </location>
</feature>
<feature type="region of interest" description="Disordered" evidence="1">
    <location>
        <begin position="1"/>
        <end position="94"/>
    </location>
</feature>
<organism evidence="2 3">
    <name type="scientific">Streptomyces thermospinosisporus</name>
    <dbReference type="NCBI Taxonomy" id="161482"/>
    <lineage>
        <taxon>Bacteria</taxon>
        <taxon>Bacillati</taxon>
        <taxon>Actinomycetota</taxon>
        <taxon>Actinomycetes</taxon>
        <taxon>Kitasatosporales</taxon>
        <taxon>Streptomycetaceae</taxon>
        <taxon>Streptomyces</taxon>
    </lineage>
</organism>
<evidence type="ECO:0000256" key="1">
    <source>
        <dbReference type="SAM" id="MobiDB-lite"/>
    </source>
</evidence>
<protein>
    <submittedName>
        <fullName evidence="2">Uncharacterized protein</fullName>
    </submittedName>
</protein>
<proteinExistence type="predicted"/>
<evidence type="ECO:0000313" key="2">
    <source>
        <dbReference type="EMBL" id="GAA1418855.1"/>
    </source>
</evidence>
<dbReference type="EMBL" id="BAAAIZ010000017">
    <property type="protein sequence ID" value="GAA1418855.1"/>
    <property type="molecule type" value="Genomic_DNA"/>
</dbReference>
<sequence length="94" mass="10361">MARTRAAGRGRGGGVRPQRLARPHPYSGEKPIPRQTEDGYHRPGPDSPTHRRRYAHPTEAADAPQASPPAPPPKPQMRRRHPHVNPHRAAGIPT</sequence>
<accession>A0ABN1YNN0</accession>
<name>A0ABN1YNN0_9ACTN</name>
<dbReference type="Proteomes" id="UP001500973">
    <property type="component" value="Unassembled WGS sequence"/>
</dbReference>
<feature type="compositionally biased region" description="Pro residues" evidence="1">
    <location>
        <begin position="66"/>
        <end position="75"/>
    </location>
</feature>
<feature type="compositionally biased region" description="Basic residues" evidence="1">
    <location>
        <begin position="76"/>
        <end position="86"/>
    </location>
</feature>
<reference evidence="2 3" key="1">
    <citation type="journal article" date="2019" name="Int. J. Syst. Evol. Microbiol.">
        <title>The Global Catalogue of Microorganisms (GCM) 10K type strain sequencing project: providing services to taxonomists for standard genome sequencing and annotation.</title>
        <authorList>
            <consortium name="The Broad Institute Genomics Platform"/>
            <consortium name="The Broad Institute Genome Sequencing Center for Infectious Disease"/>
            <person name="Wu L."/>
            <person name="Ma J."/>
        </authorList>
    </citation>
    <scope>NUCLEOTIDE SEQUENCE [LARGE SCALE GENOMIC DNA]</scope>
    <source>
        <strain evidence="2 3">JCM 11756</strain>
    </source>
</reference>
<keyword evidence="3" id="KW-1185">Reference proteome</keyword>
<gene>
    <name evidence="2" type="ORF">GCM10009601_14890</name>
</gene>
<evidence type="ECO:0000313" key="3">
    <source>
        <dbReference type="Proteomes" id="UP001500973"/>
    </source>
</evidence>